<sequence>MPCSTERRAACLLSAVAFWAVRRSERRLAVTRRRVTGQDERINP</sequence>
<evidence type="ECO:0000313" key="2">
    <source>
        <dbReference type="Proteomes" id="UP000579945"/>
    </source>
</evidence>
<keyword evidence="2" id="KW-1185">Reference proteome</keyword>
<proteinExistence type="predicted"/>
<dbReference type="GeneID" id="95396336"/>
<gene>
    <name evidence="1" type="ORF">FHR33_007670</name>
</gene>
<dbReference type="EMBL" id="JACIBV010000001">
    <property type="protein sequence ID" value="MBB3731810.1"/>
    <property type="molecule type" value="Genomic_DNA"/>
</dbReference>
<accession>A0A7W5VDT1</accession>
<dbReference type="RefSeq" id="WP_281388221.1">
    <property type="nucleotide sequence ID" value="NZ_JACIBV010000001.1"/>
</dbReference>
<evidence type="ECO:0000313" key="1">
    <source>
        <dbReference type="EMBL" id="MBB3731810.1"/>
    </source>
</evidence>
<comment type="caution">
    <text evidence="1">The sequence shown here is derived from an EMBL/GenBank/DDBJ whole genome shotgun (WGS) entry which is preliminary data.</text>
</comment>
<name>A0A7W5VDT1_9ACTN</name>
<dbReference type="Proteomes" id="UP000579945">
    <property type="component" value="Unassembled WGS sequence"/>
</dbReference>
<protein>
    <submittedName>
        <fullName evidence="1">Uncharacterized protein</fullName>
    </submittedName>
</protein>
<organism evidence="1 2">
    <name type="scientific">Nonomuraea dietziae</name>
    <dbReference type="NCBI Taxonomy" id="65515"/>
    <lineage>
        <taxon>Bacteria</taxon>
        <taxon>Bacillati</taxon>
        <taxon>Actinomycetota</taxon>
        <taxon>Actinomycetes</taxon>
        <taxon>Streptosporangiales</taxon>
        <taxon>Streptosporangiaceae</taxon>
        <taxon>Nonomuraea</taxon>
    </lineage>
</organism>
<dbReference type="AlphaFoldDB" id="A0A7W5VDT1"/>
<reference evidence="1 2" key="1">
    <citation type="submission" date="2020-08" db="EMBL/GenBank/DDBJ databases">
        <title>Sequencing the genomes of 1000 actinobacteria strains.</title>
        <authorList>
            <person name="Klenk H.-P."/>
        </authorList>
    </citation>
    <scope>NUCLEOTIDE SEQUENCE [LARGE SCALE GENOMIC DNA]</scope>
    <source>
        <strain evidence="1 2">DSM 44320</strain>
    </source>
</reference>